<sequence>MSPTPASVASAMAEAAAAWIETLDDEQAAQGSWEWPGSKAAEAERLRWYYTPTDHGGLTLHEQLPHQQRGAMRLLAAGLSEAAYVSASTIMGLENVLDRTEGFATGFARDRGRDPGMYYLRVFGDPEGDAPWGWRFGGHHVSVNHLVVDGAAVAGSPCFLGADPMVSPLLGGQELRPLGGIEDAGRALLHALDASQRERAVLTSTAPADIIGANRVEVSPGDRLIPLPDLWRGHFDDQTLEDRLWSMHDGLESRLGVTEADRAATEFAARPKGVAATDLSSAQRDVLRAVVAVYLDRMPEGLVEREYERLDLGGVHFAWAGGVERGDPHYYRLEGPGLLAEWDNTQRDVNHAHSVWRVPGHEFGRDVLADHLREHH</sequence>
<dbReference type="Proteomes" id="UP001231924">
    <property type="component" value="Unassembled WGS sequence"/>
</dbReference>
<accession>A0ABT7M983</accession>
<dbReference type="RefSeq" id="WP_286053656.1">
    <property type="nucleotide sequence ID" value="NZ_JASVWF010000003.1"/>
</dbReference>
<protein>
    <submittedName>
        <fullName evidence="1">DUF3500 domain-containing protein</fullName>
    </submittedName>
</protein>
<dbReference type="PANTHER" id="PTHR37489">
    <property type="entry name" value="DUF3500 DOMAIN-CONTAINING PROTEIN"/>
    <property type="match status" value="1"/>
</dbReference>
<comment type="caution">
    <text evidence="1">The sequence shown here is derived from an EMBL/GenBank/DDBJ whole genome shotgun (WGS) entry which is preliminary data.</text>
</comment>
<evidence type="ECO:0000313" key="1">
    <source>
        <dbReference type="EMBL" id="MDL5157230.1"/>
    </source>
</evidence>
<dbReference type="PANTHER" id="PTHR37489:SF1">
    <property type="entry name" value="DUF3500 DOMAIN-CONTAINING PROTEIN"/>
    <property type="match status" value="1"/>
</dbReference>
<organism evidence="1 2">
    <name type="scientific">Actinomycetospora termitidis</name>
    <dbReference type="NCBI Taxonomy" id="3053470"/>
    <lineage>
        <taxon>Bacteria</taxon>
        <taxon>Bacillati</taxon>
        <taxon>Actinomycetota</taxon>
        <taxon>Actinomycetes</taxon>
        <taxon>Pseudonocardiales</taxon>
        <taxon>Pseudonocardiaceae</taxon>
        <taxon>Actinomycetospora</taxon>
    </lineage>
</organism>
<dbReference type="InterPro" id="IPR021889">
    <property type="entry name" value="DUF3500"/>
</dbReference>
<evidence type="ECO:0000313" key="2">
    <source>
        <dbReference type="Proteomes" id="UP001231924"/>
    </source>
</evidence>
<dbReference type="EMBL" id="JASVWF010000003">
    <property type="protein sequence ID" value="MDL5157230.1"/>
    <property type="molecule type" value="Genomic_DNA"/>
</dbReference>
<name>A0ABT7M983_9PSEU</name>
<keyword evidence="2" id="KW-1185">Reference proteome</keyword>
<reference evidence="1 2" key="1">
    <citation type="submission" date="2023-06" db="EMBL/GenBank/DDBJ databases">
        <title>Actinomycetospora Odt1-22.</title>
        <authorList>
            <person name="Supong K."/>
        </authorList>
    </citation>
    <scope>NUCLEOTIDE SEQUENCE [LARGE SCALE GENOMIC DNA]</scope>
    <source>
        <strain evidence="1 2">Odt1-22</strain>
    </source>
</reference>
<proteinExistence type="predicted"/>
<gene>
    <name evidence="1" type="ORF">QRT03_14780</name>
</gene>
<dbReference type="Pfam" id="PF12006">
    <property type="entry name" value="DUF3500"/>
    <property type="match status" value="1"/>
</dbReference>